<dbReference type="SUPFAM" id="SSF52540">
    <property type="entry name" value="P-loop containing nucleoside triphosphate hydrolases"/>
    <property type="match status" value="1"/>
</dbReference>
<evidence type="ECO:0000313" key="7">
    <source>
        <dbReference type="RefSeq" id="XP_030979360.1"/>
    </source>
</evidence>
<keyword evidence="6" id="KW-1185">Reference proteome</keyword>
<dbReference type="PROSITE" id="PS51194">
    <property type="entry name" value="HELICASE_CTER"/>
    <property type="match status" value="1"/>
</dbReference>
<dbReference type="AlphaFoldDB" id="A0A6P8AWT6"/>
<evidence type="ECO:0000259" key="5">
    <source>
        <dbReference type="PROSITE" id="PS51194"/>
    </source>
</evidence>
<protein>
    <recommendedName>
        <fullName evidence="5">Helicase C-terminal domain-containing protein</fullName>
    </recommendedName>
</protein>
<dbReference type="GO" id="GO:0008094">
    <property type="term" value="F:ATP-dependent activity, acting on DNA"/>
    <property type="evidence" value="ECO:0007669"/>
    <property type="project" value="TreeGrafter"/>
</dbReference>
<dbReference type="Gene3D" id="3.40.50.300">
    <property type="entry name" value="P-loop containing nucleotide triphosphate hydrolases"/>
    <property type="match status" value="1"/>
</dbReference>
<gene>
    <name evidence="7" type="ORF">PgNI_08409</name>
</gene>
<reference evidence="6 7" key="1">
    <citation type="journal article" date="2019" name="Mol. Biol. Evol.">
        <title>Blast fungal genomes show frequent chromosomal changes, gene gains and losses, and effector gene turnover.</title>
        <authorList>
            <person name="Gomez Luciano L.B."/>
            <person name="Jason Tsai I."/>
            <person name="Chuma I."/>
            <person name="Tosa Y."/>
            <person name="Chen Y.H."/>
            <person name="Li J.Y."/>
            <person name="Li M.Y."/>
            <person name="Jade Lu M.Y."/>
            <person name="Nakayashiki H."/>
            <person name="Li W.H."/>
        </authorList>
    </citation>
    <scope>NUCLEOTIDE SEQUENCE [LARGE SCALE GENOMIC DNA]</scope>
    <source>
        <strain evidence="6 7">NI907</strain>
    </source>
</reference>
<keyword evidence="3" id="KW-0067">ATP-binding</keyword>
<dbReference type="Pfam" id="PF00271">
    <property type="entry name" value="Helicase_C"/>
    <property type="match status" value="1"/>
</dbReference>
<reference evidence="7" key="2">
    <citation type="submission" date="2019-10" db="EMBL/GenBank/DDBJ databases">
        <authorList>
            <consortium name="NCBI Genome Project"/>
        </authorList>
    </citation>
    <scope>NUCLEOTIDE SEQUENCE</scope>
    <source>
        <strain evidence="7">NI907</strain>
    </source>
</reference>
<sequence length="278" mass="31940">MERVIRFMDAFTLKRPISLIQDKLTPFELEIINFRLTPEDLQNSDEEFKKFKTAMDAKNSKRGNAKKPSTTAAATTARPNAKGIGLGNLIRAGQHASHPMLIEVNDQDQQVSAATREGEVLELDDENQRNVDQWFRRLSVDRNWRSTRVDFIIDLVHKHYDIRPSDAMVVMDESVYFLSILQLALQQSHEPFPSYTLDGRLHPAERDHVIRSFNNATGTRVMFVSRGVGAQGLNLQAANVIIQCNVWWKRSWEEQAWGRVHRTWTNTARLRLSTPGQM</sequence>
<evidence type="ECO:0000256" key="4">
    <source>
        <dbReference type="SAM" id="MobiDB-lite"/>
    </source>
</evidence>
<dbReference type="GO" id="GO:0005524">
    <property type="term" value="F:ATP binding"/>
    <property type="evidence" value="ECO:0007669"/>
    <property type="project" value="UniProtKB-KW"/>
</dbReference>
<name>A0A6P8AWT6_PYRGI</name>
<dbReference type="InterPro" id="IPR027417">
    <property type="entry name" value="P-loop_NTPase"/>
</dbReference>
<organism evidence="6 7">
    <name type="scientific">Pyricularia grisea</name>
    <name type="common">Crabgrass-specific blast fungus</name>
    <name type="synonym">Magnaporthe grisea</name>
    <dbReference type="NCBI Taxonomy" id="148305"/>
    <lineage>
        <taxon>Eukaryota</taxon>
        <taxon>Fungi</taxon>
        <taxon>Dikarya</taxon>
        <taxon>Ascomycota</taxon>
        <taxon>Pezizomycotina</taxon>
        <taxon>Sordariomycetes</taxon>
        <taxon>Sordariomycetidae</taxon>
        <taxon>Magnaporthales</taxon>
        <taxon>Pyriculariaceae</taxon>
        <taxon>Pyricularia</taxon>
    </lineage>
</organism>
<evidence type="ECO:0000313" key="6">
    <source>
        <dbReference type="Proteomes" id="UP000515153"/>
    </source>
</evidence>
<proteinExistence type="predicted"/>
<reference evidence="7" key="3">
    <citation type="submission" date="2025-08" db="UniProtKB">
        <authorList>
            <consortium name="RefSeq"/>
        </authorList>
    </citation>
    <scope>IDENTIFICATION</scope>
    <source>
        <strain evidence="7">NI907</strain>
    </source>
</reference>
<feature type="region of interest" description="Disordered" evidence="4">
    <location>
        <begin position="55"/>
        <end position="77"/>
    </location>
</feature>
<keyword evidence="2" id="KW-0378">Hydrolase</keyword>
<dbReference type="InterPro" id="IPR001650">
    <property type="entry name" value="Helicase_C-like"/>
</dbReference>
<dbReference type="GO" id="GO:0006281">
    <property type="term" value="P:DNA repair"/>
    <property type="evidence" value="ECO:0007669"/>
    <property type="project" value="TreeGrafter"/>
</dbReference>
<evidence type="ECO:0000256" key="3">
    <source>
        <dbReference type="ARBA" id="ARBA00022840"/>
    </source>
</evidence>
<dbReference type="Proteomes" id="UP000515153">
    <property type="component" value="Chromosome V"/>
</dbReference>
<dbReference type="RefSeq" id="XP_030979360.1">
    <property type="nucleotide sequence ID" value="XM_031128406.1"/>
</dbReference>
<dbReference type="InterPro" id="IPR049730">
    <property type="entry name" value="SNF2/RAD54-like_C"/>
</dbReference>
<evidence type="ECO:0000256" key="1">
    <source>
        <dbReference type="ARBA" id="ARBA00022741"/>
    </source>
</evidence>
<dbReference type="SMART" id="SM00490">
    <property type="entry name" value="HELICc"/>
    <property type="match status" value="1"/>
</dbReference>
<accession>A0A6P8AWT6</accession>
<dbReference type="CDD" id="cd18793">
    <property type="entry name" value="SF2_C_SNF"/>
    <property type="match status" value="1"/>
</dbReference>
<feature type="domain" description="Helicase C-terminal" evidence="5">
    <location>
        <begin position="154"/>
        <end position="278"/>
    </location>
</feature>
<dbReference type="GO" id="GO:0016787">
    <property type="term" value="F:hydrolase activity"/>
    <property type="evidence" value="ECO:0007669"/>
    <property type="project" value="UniProtKB-KW"/>
</dbReference>
<evidence type="ECO:0000256" key="2">
    <source>
        <dbReference type="ARBA" id="ARBA00022801"/>
    </source>
</evidence>
<dbReference type="GO" id="GO:0005634">
    <property type="term" value="C:nucleus"/>
    <property type="evidence" value="ECO:0007669"/>
    <property type="project" value="TreeGrafter"/>
</dbReference>
<dbReference type="KEGG" id="pgri:PgNI_08409"/>
<dbReference type="GeneID" id="41963314"/>
<dbReference type="PANTHER" id="PTHR45626">
    <property type="entry name" value="TRANSCRIPTION TERMINATION FACTOR 2-RELATED"/>
    <property type="match status" value="1"/>
</dbReference>
<dbReference type="InterPro" id="IPR050628">
    <property type="entry name" value="SNF2_RAD54_helicase_TF"/>
</dbReference>
<keyword evidence="1" id="KW-0547">Nucleotide-binding</keyword>